<dbReference type="PANTHER" id="PTHR10110">
    <property type="entry name" value="SODIUM/HYDROGEN EXCHANGER"/>
    <property type="match status" value="1"/>
</dbReference>
<evidence type="ECO:0000313" key="14">
    <source>
        <dbReference type="EMBL" id="SFG12537.1"/>
    </source>
</evidence>
<feature type="domain" description="Cation/H+ exchanger transmembrane" evidence="13">
    <location>
        <begin position="20"/>
        <end position="400"/>
    </location>
</feature>
<feature type="transmembrane region" description="Helical" evidence="12">
    <location>
        <begin position="310"/>
        <end position="334"/>
    </location>
</feature>
<protein>
    <submittedName>
        <fullName evidence="14">Monovalent cation:H+ antiporter, CPA1 family</fullName>
    </submittedName>
</protein>
<dbReference type="Gene3D" id="6.10.140.1330">
    <property type="match status" value="1"/>
</dbReference>
<evidence type="ECO:0000256" key="5">
    <source>
        <dbReference type="ARBA" id="ARBA00022475"/>
    </source>
</evidence>
<dbReference type="PANTHER" id="PTHR10110:SF195">
    <property type="entry name" value="NA(+)_H(+) ANTIPORTER NHAS2"/>
    <property type="match status" value="1"/>
</dbReference>
<accession>A0A1I2PEW6</accession>
<feature type="transmembrane region" description="Helical" evidence="12">
    <location>
        <begin position="67"/>
        <end position="84"/>
    </location>
</feature>
<name>A0A1I2PEW6_9GAMM</name>
<evidence type="ECO:0000256" key="6">
    <source>
        <dbReference type="ARBA" id="ARBA00022692"/>
    </source>
</evidence>
<dbReference type="Proteomes" id="UP000198623">
    <property type="component" value="Unassembled WGS sequence"/>
</dbReference>
<keyword evidence="10 12" id="KW-0472">Membrane</keyword>
<keyword evidence="6 12" id="KW-0812">Transmembrane</keyword>
<evidence type="ECO:0000256" key="11">
    <source>
        <dbReference type="ARBA" id="ARBA00023201"/>
    </source>
</evidence>
<dbReference type="InterPro" id="IPR006153">
    <property type="entry name" value="Cation/H_exchanger_TM"/>
</dbReference>
<feature type="transmembrane region" description="Helical" evidence="12">
    <location>
        <begin position="194"/>
        <end position="212"/>
    </location>
</feature>
<evidence type="ECO:0000313" key="15">
    <source>
        <dbReference type="Proteomes" id="UP000198623"/>
    </source>
</evidence>
<evidence type="ECO:0000256" key="12">
    <source>
        <dbReference type="SAM" id="Phobius"/>
    </source>
</evidence>
<dbReference type="EMBL" id="FOOU01000003">
    <property type="protein sequence ID" value="SFG12537.1"/>
    <property type="molecule type" value="Genomic_DNA"/>
</dbReference>
<feature type="transmembrane region" description="Helical" evidence="12">
    <location>
        <begin position="346"/>
        <end position="366"/>
    </location>
</feature>
<dbReference type="RefSeq" id="WP_090725984.1">
    <property type="nucleotide sequence ID" value="NZ_FOOU01000003.1"/>
</dbReference>
<dbReference type="InterPro" id="IPR018422">
    <property type="entry name" value="Cation/H_exchanger_CPA1"/>
</dbReference>
<evidence type="ECO:0000259" key="13">
    <source>
        <dbReference type="Pfam" id="PF00999"/>
    </source>
</evidence>
<dbReference type="GO" id="GO:0098719">
    <property type="term" value="P:sodium ion import across plasma membrane"/>
    <property type="evidence" value="ECO:0007669"/>
    <property type="project" value="TreeGrafter"/>
</dbReference>
<dbReference type="STRING" id="1045558.SAMN05216175_103332"/>
<feature type="transmembrane region" description="Helical" evidence="12">
    <location>
        <begin position="246"/>
        <end position="263"/>
    </location>
</feature>
<sequence length="411" mass="44906">MSAHDQPLFFILVGICAFLFFVACLRHYSSRNFLPPESWLLLAGVVYGSVQHNYVATLPVIELSPELVIWLLLPIIIFASARNTSIPALRKEALPIFCFAGLGVILTLFLIGIPLSWMMSIPLADGLFFAAAVAATDPSAVAAIFQRFPIPERLNILLEGESTFNDGTAIVLFSLMAALALTDVPLSLTQALMQFVWSIAGAIPLGLALGWLAGKLVLHWREQNRFSGLTLTLLLAYGSYLLGEGVLHVSGVITVLCASLAFIRSRQAGAQPKEGELFTSFWEYLEVLAGSILFFSLGTAAGAHDFPINWALPGVVIVLLVSRAVVVYGGSLLLRSVRKPLPLPWQHVMMLGGLRGAVSAALVLMIPADYIYRFEMLCLVFVLCLYTLVVHPPLLRLYLQKVELAETPERK</sequence>
<feature type="transmembrane region" description="Helical" evidence="12">
    <location>
        <begin position="284"/>
        <end position="304"/>
    </location>
</feature>
<evidence type="ECO:0000256" key="4">
    <source>
        <dbReference type="ARBA" id="ARBA00022449"/>
    </source>
</evidence>
<proteinExistence type="inferred from homology"/>
<comment type="similarity">
    <text evidence="2">Belongs to the monovalent cation:proton antiporter 1 (CPA1) transporter (TC 2.A.36) family.</text>
</comment>
<keyword evidence="3" id="KW-0813">Transport</keyword>
<keyword evidence="7 12" id="KW-1133">Transmembrane helix</keyword>
<feature type="transmembrane region" description="Helical" evidence="12">
    <location>
        <begin position="96"/>
        <end position="115"/>
    </location>
</feature>
<evidence type="ECO:0000256" key="7">
    <source>
        <dbReference type="ARBA" id="ARBA00022989"/>
    </source>
</evidence>
<dbReference type="Pfam" id="PF00999">
    <property type="entry name" value="Na_H_Exchanger"/>
    <property type="match status" value="1"/>
</dbReference>
<keyword evidence="9" id="KW-0406">Ion transport</keyword>
<evidence type="ECO:0000256" key="2">
    <source>
        <dbReference type="ARBA" id="ARBA00007367"/>
    </source>
</evidence>
<reference evidence="15" key="1">
    <citation type="submission" date="2016-10" db="EMBL/GenBank/DDBJ databases">
        <authorList>
            <person name="Varghese N."/>
            <person name="Submissions S."/>
        </authorList>
    </citation>
    <scope>NUCLEOTIDE SEQUENCE [LARGE SCALE GENOMIC DNA]</scope>
    <source>
        <strain evidence="15">CGMCC 1.10971</strain>
    </source>
</reference>
<evidence type="ECO:0000256" key="8">
    <source>
        <dbReference type="ARBA" id="ARBA00023053"/>
    </source>
</evidence>
<evidence type="ECO:0000256" key="9">
    <source>
        <dbReference type="ARBA" id="ARBA00023065"/>
    </source>
</evidence>
<comment type="subcellular location">
    <subcellularLocation>
        <location evidence="1">Cell membrane</location>
        <topology evidence="1">Multi-pass membrane protein</topology>
    </subcellularLocation>
</comment>
<keyword evidence="4" id="KW-0050">Antiport</keyword>
<organism evidence="14 15">
    <name type="scientific">Neptunomonas qingdaonensis</name>
    <dbReference type="NCBI Taxonomy" id="1045558"/>
    <lineage>
        <taxon>Bacteria</taxon>
        <taxon>Pseudomonadati</taxon>
        <taxon>Pseudomonadota</taxon>
        <taxon>Gammaproteobacteria</taxon>
        <taxon>Oceanospirillales</taxon>
        <taxon>Oceanospirillaceae</taxon>
        <taxon>Neptunomonas</taxon>
    </lineage>
</organism>
<evidence type="ECO:0000256" key="1">
    <source>
        <dbReference type="ARBA" id="ARBA00004651"/>
    </source>
</evidence>
<keyword evidence="11" id="KW-0739">Sodium transport</keyword>
<feature type="transmembrane region" description="Helical" evidence="12">
    <location>
        <begin position="169"/>
        <end position="188"/>
    </location>
</feature>
<feature type="transmembrane region" description="Helical" evidence="12">
    <location>
        <begin position="6"/>
        <end position="28"/>
    </location>
</feature>
<dbReference type="OrthoDB" id="9774146at2"/>
<dbReference type="AlphaFoldDB" id="A0A1I2PEW6"/>
<dbReference type="GO" id="GO:0015385">
    <property type="term" value="F:sodium:proton antiporter activity"/>
    <property type="evidence" value="ECO:0007669"/>
    <property type="project" value="InterPro"/>
</dbReference>
<keyword evidence="15" id="KW-1185">Reference proteome</keyword>
<dbReference type="GO" id="GO:0005886">
    <property type="term" value="C:plasma membrane"/>
    <property type="evidence" value="ECO:0007669"/>
    <property type="project" value="UniProtKB-SubCell"/>
</dbReference>
<evidence type="ECO:0000256" key="10">
    <source>
        <dbReference type="ARBA" id="ARBA00023136"/>
    </source>
</evidence>
<keyword evidence="8" id="KW-0915">Sodium</keyword>
<dbReference type="GO" id="GO:0051453">
    <property type="term" value="P:regulation of intracellular pH"/>
    <property type="evidence" value="ECO:0007669"/>
    <property type="project" value="TreeGrafter"/>
</dbReference>
<dbReference type="GO" id="GO:0015386">
    <property type="term" value="F:potassium:proton antiporter activity"/>
    <property type="evidence" value="ECO:0007669"/>
    <property type="project" value="TreeGrafter"/>
</dbReference>
<gene>
    <name evidence="14" type="ORF">SAMN05216175_103332</name>
</gene>
<feature type="transmembrane region" description="Helical" evidence="12">
    <location>
        <begin position="372"/>
        <end position="391"/>
    </location>
</feature>
<keyword evidence="5" id="KW-1003">Cell membrane</keyword>
<evidence type="ECO:0000256" key="3">
    <source>
        <dbReference type="ARBA" id="ARBA00022448"/>
    </source>
</evidence>